<evidence type="ECO:0000313" key="3">
    <source>
        <dbReference type="Proteomes" id="UP000077069"/>
    </source>
</evidence>
<gene>
    <name evidence="2" type="ORF">CC84DRAFT_1223731</name>
</gene>
<organism evidence="2 3">
    <name type="scientific">Paraphaeosphaeria sporulosa</name>
    <dbReference type="NCBI Taxonomy" id="1460663"/>
    <lineage>
        <taxon>Eukaryota</taxon>
        <taxon>Fungi</taxon>
        <taxon>Dikarya</taxon>
        <taxon>Ascomycota</taxon>
        <taxon>Pezizomycotina</taxon>
        <taxon>Dothideomycetes</taxon>
        <taxon>Pleosporomycetidae</taxon>
        <taxon>Pleosporales</taxon>
        <taxon>Massarineae</taxon>
        <taxon>Didymosphaeriaceae</taxon>
        <taxon>Paraphaeosphaeria</taxon>
    </lineage>
</organism>
<keyword evidence="3" id="KW-1185">Reference proteome</keyword>
<proteinExistence type="predicted"/>
<name>A0A177BV35_9PLEO</name>
<dbReference type="AlphaFoldDB" id="A0A177BV35"/>
<feature type="compositionally biased region" description="Polar residues" evidence="1">
    <location>
        <begin position="92"/>
        <end position="101"/>
    </location>
</feature>
<protein>
    <submittedName>
        <fullName evidence="2">Uncharacterized protein</fullName>
    </submittedName>
</protein>
<sequence length="101" mass="11814">MAAEEKQLCKEAAEKKAANKSKYANPHLSKYARWFDECKDHLFLRQFFTDIDDGMQIEFYSAKTNEKGYKTFWTKKYSRPDESPTNNPNNTASTIKATKYL</sequence>
<accession>A0A177BV35</accession>
<dbReference type="Proteomes" id="UP000077069">
    <property type="component" value="Unassembled WGS sequence"/>
</dbReference>
<evidence type="ECO:0000313" key="2">
    <source>
        <dbReference type="EMBL" id="OAF98518.1"/>
    </source>
</evidence>
<reference evidence="2 3" key="1">
    <citation type="submission" date="2016-05" db="EMBL/GenBank/DDBJ databases">
        <title>Comparative analysis of secretome profiles of manganese(II)-oxidizing ascomycete fungi.</title>
        <authorList>
            <consortium name="DOE Joint Genome Institute"/>
            <person name="Zeiner C.A."/>
            <person name="Purvine S.O."/>
            <person name="Zink E.M."/>
            <person name="Wu S."/>
            <person name="Pasa-Tolic L."/>
            <person name="Chaput D.L."/>
            <person name="Haridas S."/>
            <person name="Grigoriev I.V."/>
            <person name="Santelli C.M."/>
            <person name="Hansel C.M."/>
        </authorList>
    </citation>
    <scope>NUCLEOTIDE SEQUENCE [LARGE SCALE GENOMIC DNA]</scope>
    <source>
        <strain evidence="2 3">AP3s5-JAC2a</strain>
    </source>
</reference>
<dbReference type="InParanoid" id="A0A177BV35"/>
<dbReference type="GeneID" id="28767003"/>
<dbReference type="RefSeq" id="XP_018028884.1">
    <property type="nucleotide sequence ID" value="XM_018183517.1"/>
</dbReference>
<feature type="region of interest" description="Disordered" evidence="1">
    <location>
        <begin position="77"/>
        <end position="101"/>
    </location>
</feature>
<evidence type="ECO:0000256" key="1">
    <source>
        <dbReference type="SAM" id="MobiDB-lite"/>
    </source>
</evidence>
<dbReference type="EMBL" id="KV441568">
    <property type="protein sequence ID" value="OAF98518.1"/>
    <property type="molecule type" value="Genomic_DNA"/>
</dbReference>